<evidence type="ECO:0000313" key="3">
    <source>
        <dbReference type="EMBL" id="WRS37946.1"/>
    </source>
</evidence>
<name>A0ABZ1CGA6_9PROT</name>
<sequence length="511" mass="56283">MTGAHPQEVELKLALPPAQVGAFLKRMARRRAEPLEQELVTRYFDTPDFALSARGVALRVRRSGRRWLQTLKTEGERSGGLSRRIEYEIAVTGGTLDWGRFPAEARAFVPEALRGCVVPVFETRFHRTAWLVRSRAGAQIEVALDVGEVVAGGRRQPLCEIELELKSGQADALFALALDWAGDFGCLPFDVSKAERGVRLAHGLAAAPVKSAPIELDAEISVEAGFAAIVQDCLAQFQGNLPALFDAGPTALDDIEYVHQARVALRRLRAALRLFRRVCALPDELTAGLRALATALGPARDWDVLCAETLPAIAPHCPDAAAWQAGMAALEARRAAVHAAMRAALAEAQPGAWLLAMQRWLQRQGWRAEAREAQRFAQGARLDDWARLALRRGHRRVARDARRFAALEPAERHALRIAIKRQRYAAEFFQSLFVERPKRQMRYLAVLRDAQDSLGCANDVCIARALLAAHATGPGPMRDFALGWLAAREVGVVDDAGAGHLRDFLALKPWW</sequence>
<dbReference type="InterPro" id="IPR023577">
    <property type="entry name" value="CYTH_domain"/>
</dbReference>
<dbReference type="CDD" id="cd07756">
    <property type="entry name" value="CYTH-like_Pase_CHAD"/>
    <property type="match status" value="1"/>
</dbReference>
<evidence type="ECO:0000259" key="2">
    <source>
        <dbReference type="PROSITE" id="PS51708"/>
    </source>
</evidence>
<dbReference type="InterPro" id="IPR033469">
    <property type="entry name" value="CYTH-like_dom_sf"/>
</dbReference>
<dbReference type="PANTHER" id="PTHR39569">
    <property type="entry name" value="INORGANIC TRIPHOSPHATASE"/>
    <property type="match status" value="1"/>
</dbReference>
<protein>
    <submittedName>
        <fullName evidence="3">CHAD domain-containing protein</fullName>
    </submittedName>
</protein>
<feature type="domain" description="CYTH" evidence="1">
    <location>
        <begin position="6"/>
        <end position="204"/>
    </location>
</feature>
<evidence type="ECO:0000313" key="4">
    <source>
        <dbReference type="Proteomes" id="UP001334732"/>
    </source>
</evidence>
<dbReference type="InterPro" id="IPR039013">
    <property type="entry name" value="YgiF"/>
</dbReference>
<dbReference type="InterPro" id="IPR038186">
    <property type="entry name" value="CHAD_dom_sf"/>
</dbReference>
<proteinExistence type="predicted"/>
<dbReference type="PROSITE" id="PS51707">
    <property type="entry name" value="CYTH"/>
    <property type="match status" value="1"/>
</dbReference>
<feature type="domain" description="CHAD" evidence="2">
    <location>
        <begin position="219"/>
        <end position="511"/>
    </location>
</feature>
<evidence type="ECO:0000259" key="1">
    <source>
        <dbReference type="PROSITE" id="PS51707"/>
    </source>
</evidence>
<dbReference type="EMBL" id="CP141769">
    <property type="protein sequence ID" value="WRS37946.1"/>
    <property type="molecule type" value="Genomic_DNA"/>
</dbReference>
<keyword evidence="4" id="KW-1185">Reference proteome</keyword>
<dbReference type="Proteomes" id="UP001334732">
    <property type="component" value="Chromosome"/>
</dbReference>
<dbReference type="InterPro" id="IPR007899">
    <property type="entry name" value="CHAD_dom"/>
</dbReference>
<dbReference type="Pfam" id="PF01928">
    <property type="entry name" value="CYTH"/>
    <property type="match status" value="1"/>
</dbReference>
<dbReference type="RefSeq" id="WP_324778560.1">
    <property type="nucleotide sequence ID" value="NZ_CP141769.1"/>
</dbReference>
<accession>A0ABZ1CGA6</accession>
<dbReference type="PANTHER" id="PTHR39569:SF1">
    <property type="entry name" value="INORGANIC TRIPHOSPHATASE"/>
    <property type="match status" value="1"/>
</dbReference>
<dbReference type="PROSITE" id="PS51708">
    <property type="entry name" value="CHAD"/>
    <property type="match status" value="1"/>
</dbReference>
<reference evidence="3 4" key="1">
    <citation type="submission" date="2023-12" db="EMBL/GenBank/DDBJ databases">
        <title>Thiobacillus sedimentum sp. nov., a chemolithoautotrophic sulfur-oxidizing bacterium isolated from freshwater sediment.</title>
        <authorList>
            <person name="Luo J."/>
            <person name="Dai C."/>
        </authorList>
    </citation>
    <scope>NUCLEOTIDE SEQUENCE [LARGE SCALE GENOMIC DNA]</scope>
    <source>
        <strain evidence="3 4">SCUT-2</strain>
    </source>
</reference>
<dbReference type="Gene3D" id="1.40.20.10">
    <property type="entry name" value="CHAD domain"/>
    <property type="match status" value="1"/>
</dbReference>
<dbReference type="SMART" id="SM01118">
    <property type="entry name" value="CYTH"/>
    <property type="match status" value="1"/>
</dbReference>
<dbReference type="SUPFAM" id="SSF55154">
    <property type="entry name" value="CYTH-like phosphatases"/>
    <property type="match status" value="1"/>
</dbReference>
<gene>
    <name evidence="3" type="ORF">VA613_07910</name>
</gene>
<dbReference type="Pfam" id="PF05235">
    <property type="entry name" value="CHAD"/>
    <property type="match status" value="1"/>
</dbReference>
<dbReference type="SMART" id="SM00880">
    <property type="entry name" value="CHAD"/>
    <property type="match status" value="1"/>
</dbReference>
<dbReference type="Gene3D" id="2.40.320.10">
    <property type="entry name" value="Hypothetical Protein Pfu-838710-001"/>
    <property type="match status" value="1"/>
</dbReference>
<organism evidence="3 4">
    <name type="scientific">Thiobacillus sedimenti</name>
    <dbReference type="NCBI Taxonomy" id="3110231"/>
    <lineage>
        <taxon>Bacteria</taxon>
        <taxon>Pseudomonadati</taxon>
        <taxon>Pseudomonadota</taxon>
        <taxon>Betaproteobacteria</taxon>
        <taxon>Nitrosomonadales</taxon>
        <taxon>Thiobacillaceae</taxon>
        <taxon>Thiobacillus</taxon>
    </lineage>
</organism>